<evidence type="ECO:0000256" key="1">
    <source>
        <dbReference type="SAM" id="MobiDB-lite"/>
    </source>
</evidence>
<feature type="compositionally biased region" description="Basic residues" evidence="1">
    <location>
        <begin position="350"/>
        <end position="385"/>
    </location>
</feature>
<dbReference type="EMBL" id="LN714486">
    <property type="protein sequence ID" value="CEL70296.1"/>
    <property type="molecule type" value="Genomic_DNA"/>
</dbReference>
<feature type="region of interest" description="Disordered" evidence="1">
    <location>
        <begin position="217"/>
        <end position="247"/>
    </location>
</feature>
<evidence type="ECO:0000313" key="2">
    <source>
        <dbReference type="EMBL" id="CEL70296.1"/>
    </source>
</evidence>
<feature type="region of interest" description="Disordered" evidence="1">
    <location>
        <begin position="59"/>
        <end position="88"/>
    </location>
</feature>
<feature type="compositionally biased region" description="Basic and acidic residues" evidence="1">
    <location>
        <begin position="140"/>
        <end position="161"/>
    </location>
</feature>
<gene>
    <name evidence="2" type="ORF">BN1204_059810</name>
</gene>
<reference evidence="2" key="1">
    <citation type="journal article" date="2015" name="PLoS ONE">
        <title>Comprehensive Evaluation of Toxoplasma gondii VEG and Neospora caninum LIV Genomes with Tachyzoite Stage Transcriptome and Proteome Defines Novel Transcript Features.</title>
        <authorList>
            <person name="Ramaprasad A."/>
            <person name="Mourier T."/>
            <person name="Naeem R."/>
            <person name="Malas T.B."/>
            <person name="Moussa E."/>
            <person name="Panigrahi A."/>
            <person name="Vermont S.J."/>
            <person name="Otto T.D."/>
            <person name="Wastling J."/>
            <person name="Pain A."/>
        </authorList>
    </citation>
    <scope>NUCLEOTIDE SEQUENCE</scope>
    <source>
        <strain evidence="2">Liverpool</strain>
    </source>
</reference>
<feature type="region of interest" description="Disordered" evidence="1">
    <location>
        <begin position="1"/>
        <end position="39"/>
    </location>
</feature>
<name>A0A0F7UMQ2_NEOCL</name>
<accession>A0A0F7UMQ2</accession>
<feature type="compositionally biased region" description="Basic residues" evidence="1">
    <location>
        <begin position="1"/>
        <end position="14"/>
    </location>
</feature>
<feature type="compositionally biased region" description="Basic and acidic residues" evidence="1">
    <location>
        <begin position="181"/>
        <end position="193"/>
    </location>
</feature>
<feature type="compositionally biased region" description="Low complexity" evidence="1">
    <location>
        <begin position="296"/>
        <end position="306"/>
    </location>
</feature>
<feature type="region of interest" description="Disordered" evidence="1">
    <location>
        <begin position="112"/>
        <end position="193"/>
    </location>
</feature>
<protein>
    <submittedName>
        <fullName evidence="2">Nucleolar protein 12 domain-containing protein</fullName>
    </submittedName>
</protein>
<proteinExistence type="predicted"/>
<feature type="compositionally biased region" description="Basic and acidic residues" evidence="1">
    <location>
        <begin position="71"/>
        <end position="88"/>
    </location>
</feature>
<organism evidence="2">
    <name type="scientific">Neospora caninum (strain Liverpool)</name>
    <dbReference type="NCBI Taxonomy" id="572307"/>
    <lineage>
        <taxon>Eukaryota</taxon>
        <taxon>Sar</taxon>
        <taxon>Alveolata</taxon>
        <taxon>Apicomplexa</taxon>
        <taxon>Conoidasida</taxon>
        <taxon>Coccidia</taxon>
        <taxon>Eucoccidiorida</taxon>
        <taxon>Eimeriorina</taxon>
        <taxon>Sarcocystidae</taxon>
        <taxon>Neospora</taxon>
    </lineage>
</organism>
<feature type="region of interest" description="Disordered" evidence="1">
    <location>
        <begin position="264"/>
        <end position="385"/>
    </location>
</feature>
<dbReference type="InterPro" id="IPR019186">
    <property type="entry name" value="Nucleolar_protein_12"/>
</dbReference>
<dbReference type="AlphaFoldDB" id="A0A0F7UMQ2"/>
<dbReference type="Pfam" id="PF09805">
    <property type="entry name" value="Nop25"/>
    <property type="match status" value="1"/>
</dbReference>
<sequence>MPRVRAASRVRHTQWKNACGNRAADAAMGGSARRTGPPRAQRICFDAKRRQEFIEGFAKRKAQRRQAAQEQEARREKEERRRLKRQRQELLMKHVADLEEARRNARIAHARASMANHEEDSPEPVSGDASSPGGKKRKVTSKEVSKRPKRGSEERESEPSEPRSNLVQKASRECQPAGSLDGERSRQSVIDRGRHRDLEEACADSPFQSVVRYVRVSPSQGARRLSSDGADSDKTTHGAAVSSARAENMSPWLLGCTVTTSFGSFLQPPVNAPAQTPAAGACPSSPLAKTEGTKGRASARSSASASPSETRQSRLASRGRTREDSLSVSWSQGGSLAGTARGSKEGRARTPVKKAAGKKAKGGRPPMRSRKGKGKKGKKRGQGRK</sequence>